<name>A0ABR7DBW2_9CLOT</name>
<sequence length="153" mass="17371">MARPCKSAKVLTECSQTKEEIYERVQKEDLIRGKADKLKPSMELTESQLYLFNFIVGELKASEILSNLDIFLLTKAAIAIDRLNYIESIVNKNPKALFNKEIMSKKDSYDKDFYRCCNELCLSPQSRAKIANININTKNAEEDAVIKAIKGGE</sequence>
<evidence type="ECO:0000313" key="1">
    <source>
        <dbReference type="EMBL" id="MBC5628881.1"/>
    </source>
</evidence>
<dbReference type="Proteomes" id="UP000596929">
    <property type="component" value="Unassembled WGS sequence"/>
</dbReference>
<comment type="caution">
    <text evidence="1">The sequence shown here is derived from an EMBL/GenBank/DDBJ whole genome shotgun (WGS) entry which is preliminary data.</text>
</comment>
<organism evidence="1 2">
    <name type="scientific">Clostridium hominis</name>
    <dbReference type="NCBI Taxonomy" id="2763036"/>
    <lineage>
        <taxon>Bacteria</taxon>
        <taxon>Bacillati</taxon>
        <taxon>Bacillota</taxon>
        <taxon>Clostridia</taxon>
        <taxon>Eubacteriales</taxon>
        <taxon>Clostridiaceae</taxon>
        <taxon>Clostridium</taxon>
    </lineage>
</organism>
<dbReference type="InterPro" id="IPR006448">
    <property type="entry name" value="Phage_term_ssu_P27"/>
</dbReference>
<gene>
    <name evidence="1" type="ORF">H8S20_08255</name>
</gene>
<keyword evidence="2" id="KW-1185">Reference proteome</keyword>
<dbReference type="RefSeq" id="WP_186859816.1">
    <property type="nucleotide sequence ID" value="NZ_JACOOO010000015.1"/>
</dbReference>
<dbReference type="EMBL" id="JACOOO010000015">
    <property type="protein sequence ID" value="MBC5628881.1"/>
    <property type="molecule type" value="Genomic_DNA"/>
</dbReference>
<dbReference type="Pfam" id="PF05119">
    <property type="entry name" value="Terminase_4"/>
    <property type="match status" value="1"/>
</dbReference>
<protein>
    <submittedName>
        <fullName evidence="1">P27 family phage terminase small subunit</fullName>
    </submittedName>
</protein>
<accession>A0ABR7DBW2</accession>
<proteinExistence type="predicted"/>
<evidence type="ECO:0000313" key="2">
    <source>
        <dbReference type="Proteomes" id="UP000596929"/>
    </source>
</evidence>
<reference evidence="1 2" key="1">
    <citation type="submission" date="2020-08" db="EMBL/GenBank/DDBJ databases">
        <title>Genome public.</title>
        <authorList>
            <person name="Liu C."/>
            <person name="Sun Q."/>
        </authorList>
    </citation>
    <scope>NUCLEOTIDE SEQUENCE [LARGE SCALE GENOMIC DNA]</scope>
    <source>
        <strain evidence="1 2">NSJ-6</strain>
    </source>
</reference>